<accession>A0AAD3Y797</accession>
<organism evidence="3 4">
    <name type="scientific">Nepenthes gracilis</name>
    <name type="common">Slender pitcher plant</name>
    <dbReference type="NCBI Taxonomy" id="150966"/>
    <lineage>
        <taxon>Eukaryota</taxon>
        <taxon>Viridiplantae</taxon>
        <taxon>Streptophyta</taxon>
        <taxon>Embryophyta</taxon>
        <taxon>Tracheophyta</taxon>
        <taxon>Spermatophyta</taxon>
        <taxon>Magnoliopsida</taxon>
        <taxon>eudicotyledons</taxon>
        <taxon>Gunneridae</taxon>
        <taxon>Pentapetalae</taxon>
        <taxon>Caryophyllales</taxon>
        <taxon>Nepenthaceae</taxon>
        <taxon>Nepenthes</taxon>
    </lineage>
</organism>
<keyword evidence="4" id="KW-1185">Reference proteome</keyword>
<feature type="compositionally biased region" description="Low complexity" evidence="1">
    <location>
        <begin position="274"/>
        <end position="288"/>
    </location>
</feature>
<evidence type="ECO:0000313" key="3">
    <source>
        <dbReference type="EMBL" id="GMH30075.1"/>
    </source>
</evidence>
<dbReference type="InterPro" id="IPR004330">
    <property type="entry name" value="FAR1_DNA_bnd_dom"/>
</dbReference>
<protein>
    <recommendedName>
        <fullName evidence="2">FAR1 domain-containing protein</fullName>
    </recommendedName>
</protein>
<feature type="domain" description="FAR1" evidence="2">
    <location>
        <begin position="21"/>
        <end position="109"/>
    </location>
</feature>
<dbReference type="Proteomes" id="UP001279734">
    <property type="component" value="Unassembled WGS sequence"/>
</dbReference>
<sequence>MDNCTPSNGMTFNCMNDAWIFWKQYGQKMGFGVRKKFVRKSKIDGVEIFRIFSCSKEGKRQIDKRQREDVKHRWETRCNCEARMECILVRESMKIVVKQFVGQHNHELDAPEKIHILGRHSTELGEDIHTWSSRIAAKFMGHCLRLGVSPIGREKIEAYLLKLEEMVDHFANVGVPDRRSQHTSSGGSIPIQIMDDTVNGINHSRGQTAIKCPKSCTETTKSEKVPQSAIHPPMQGTNDAPNATDVLTVQLPSLQYQPMMTNVHLQTAQHSNLSDHSSSQVSRTSSYSEGCTANPANNL</sequence>
<reference evidence="3" key="1">
    <citation type="submission" date="2023-05" db="EMBL/GenBank/DDBJ databases">
        <title>Nepenthes gracilis genome sequencing.</title>
        <authorList>
            <person name="Fukushima K."/>
        </authorList>
    </citation>
    <scope>NUCLEOTIDE SEQUENCE</scope>
    <source>
        <strain evidence="3">SING2019-196</strain>
    </source>
</reference>
<dbReference type="AlphaFoldDB" id="A0AAD3Y797"/>
<dbReference type="PANTHER" id="PTHR46328:SF34">
    <property type="entry name" value="PROTEIN FAR1-RELATED SEQUENCE 5-LIKE"/>
    <property type="match status" value="1"/>
</dbReference>
<feature type="region of interest" description="Disordered" evidence="1">
    <location>
        <begin position="268"/>
        <end position="299"/>
    </location>
</feature>
<dbReference type="EMBL" id="BSYO01000037">
    <property type="protein sequence ID" value="GMH30075.1"/>
    <property type="molecule type" value="Genomic_DNA"/>
</dbReference>
<proteinExistence type="predicted"/>
<evidence type="ECO:0000259" key="2">
    <source>
        <dbReference type="Pfam" id="PF03101"/>
    </source>
</evidence>
<comment type="caution">
    <text evidence="3">The sequence shown here is derived from an EMBL/GenBank/DDBJ whole genome shotgun (WGS) entry which is preliminary data.</text>
</comment>
<feature type="compositionally biased region" description="Polar residues" evidence="1">
    <location>
        <begin position="289"/>
        <end position="299"/>
    </location>
</feature>
<dbReference type="Pfam" id="PF03101">
    <property type="entry name" value="FAR1"/>
    <property type="match status" value="1"/>
</dbReference>
<name>A0AAD3Y797_NEPGR</name>
<dbReference type="PANTHER" id="PTHR46328">
    <property type="entry name" value="FAR-RED IMPAIRED RESPONSIVE (FAR1) FAMILY PROTEIN-RELATED"/>
    <property type="match status" value="1"/>
</dbReference>
<evidence type="ECO:0000313" key="4">
    <source>
        <dbReference type="Proteomes" id="UP001279734"/>
    </source>
</evidence>
<evidence type="ECO:0000256" key="1">
    <source>
        <dbReference type="SAM" id="MobiDB-lite"/>
    </source>
</evidence>
<gene>
    <name evidence="3" type="ORF">Nepgr_031918</name>
</gene>
<feature type="region of interest" description="Disordered" evidence="1">
    <location>
        <begin position="219"/>
        <end position="240"/>
    </location>
</feature>